<name>A0A2P2K9L7_RHIMU</name>
<reference evidence="1" key="1">
    <citation type="submission" date="2018-02" db="EMBL/GenBank/DDBJ databases">
        <title>Rhizophora mucronata_Transcriptome.</title>
        <authorList>
            <person name="Meera S.P."/>
            <person name="Sreeshan A."/>
            <person name="Augustine A."/>
        </authorList>
    </citation>
    <scope>NUCLEOTIDE SEQUENCE</scope>
    <source>
        <tissue evidence="1">Leaf</tissue>
    </source>
</reference>
<organism evidence="1">
    <name type="scientific">Rhizophora mucronata</name>
    <name type="common">Asiatic mangrove</name>
    <dbReference type="NCBI Taxonomy" id="61149"/>
    <lineage>
        <taxon>Eukaryota</taxon>
        <taxon>Viridiplantae</taxon>
        <taxon>Streptophyta</taxon>
        <taxon>Embryophyta</taxon>
        <taxon>Tracheophyta</taxon>
        <taxon>Spermatophyta</taxon>
        <taxon>Magnoliopsida</taxon>
        <taxon>eudicotyledons</taxon>
        <taxon>Gunneridae</taxon>
        <taxon>Pentapetalae</taxon>
        <taxon>rosids</taxon>
        <taxon>fabids</taxon>
        <taxon>Malpighiales</taxon>
        <taxon>Rhizophoraceae</taxon>
        <taxon>Rhizophora</taxon>
    </lineage>
</organism>
<protein>
    <submittedName>
        <fullName evidence="1">Putative UDP-3-O-3-hydroxymyristoyl N-acetylglucosamine deacetylase 2</fullName>
    </submittedName>
</protein>
<accession>A0A2P2K9L7</accession>
<proteinExistence type="predicted"/>
<evidence type="ECO:0000313" key="1">
    <source>
        <dbReference type="EMBL" id="MBX02435.1"/>
    </source>
</evidence>
<dbReference type="AlphaFoldDB" id="A0A2P2K9L7"/>
<dbReference type="EMBL" id="GGEC01021951">
    <property type="protein sequence ID" value="MBX02435.1"/>
    <property type="molecule type" value="Transcribed_RNA"/>
</dbReference>
<sequence length="53" mass="6411">MNRCMCGRMILFWPRFLHQKFILLMGLTFLRFRPLNASGFQELLWMTTSTLNK</sequence>